<accession>A0A5B7HGT1</accession>
<sequence length="83" mass="9691">MEQKRAKQSRMEKKAMQRKAEKDRGGAEKAKEDQEREQGRAASHITKKAPLAPRRPRPEFSGESWCLTFLRQEDKPRSAMKNH</sequence>
<dbReference type="AlphaFoldDB" id="A0A5B7HGT1"/>
<gene>
    <name evidence="2" type="ORF">E2C01_062942</name>
</gene>
<comment type="caution">
    <text evidence="2">The sequence shown here is derived from an EMBL/GenBank/DDBJ whole genome shotgun (WGS) entry which is preliminary data.</text>
</comment>
<evidence type="ECO:0000313" key="3">
    <source>
        <dbReference type="Proteomes" id="UP000324222"/>
    </source>
</evidence>
<evidence type="ECO:0000313" key="2">
    <source>
        <dbReference type="EMBL" id="MPC68735.1"/>
    </source>
</evidence>
<dbReference type="Proteomes" id="UP000324222">
    <property type="component" value="Unassembled WGS sequence"/>
</dbReference>
<feature type="compositionally biased region" description="Basic and acidic residues" evidence="1">
    <location>
        <begin position="1"/>
        <end position="39"/>
    </location>
</feature>
<protein>
    <submittedName>
        <fullName evidence="2">Uncharacterized protein</fullName>
    </submittedName>
</protein>
<evidence type="ECO:0000256" key="1">
    <source>
        <dbReference type="SAM" id="MobiDB-lite"/>
    </source>
</evidence>
<feature type="region of interest" description="Disordered" evidence="1">
    <location>
        <begin position="1"/>
        <end position="62"/>
    </location>
</feature>
<keyword evidence="3" id="KW-1185">Reference proteome</keyword>
<dbReference type="EMBL" id="VSRR010028299">
    <property type="protein sequence ID" value="MPC68735.1"/>
    <property type="molecule type" value="Genomic_DNA"/>
</dbReference>
<proteinExistence type="predicted"/>
<name>A0A5B7HGT1_PORTR</name>
<reference evidence="2 3" key="1">
    <citation type="submission" date="2019-05" db="EMBL/GenBank/DDBJ databases">
        <title>Another draft genome of Portunus trituberculatus and its Hox gene families provides insights of decapod evolution.</title>
        <authorList>
            <person name="Jeong J.-H."/>
            <person name="Song I."/>
            <person name="Kim S."/>
            <person name="Choi T."/>
            <person name="Kim D."/>
            <person name="Ryu S."/>
            <person name="Kim W."/>
        </authorList>
    </citation>
    <scope>NUCLEOTIDE SEQUENCE [LARGE SCALE GENOMIC DNA]</scope>
    <source>
        <tissue evidence="2">Muscle</tissue>
    </source>
</reference>
<organism evidence="2 3">
    <name type="scientific">Portunus trituberculatus</name>
    <name type="common">Swimming crab</name>
    <name type="synonym">Neptunus trituberculatus</name>
    <dbReference type="NCBI Taxonomy" id="210409"/>
    <lineage>
        <taxon>Eukaryota</taxon>
        <taxon>Metazoa</taxon>
        <taxon>Ecdysozoa</taxon>
        <taxon>Arthropoda</taxon>
        <taxon>Crustacea</taxon>
        <taxon>Multicrustacea</taxon>
        <taxon>Malacostraca</taxon>
        <taxon>Eumalacostraca</taxon>
        <taxon>Eucarida</taxon>
        <taxon>Decapoda</taxon>
        <taxon>Pleocyemata</taxon>
        <taxon>Brachyura</taxon>
        <taxon>Eubrachyura</taxon>
        <taxon>Portunoidea</taxon>
        <taxon>Portunidae</taxon>
        <taxon>Portuninae</taxon>
        <taxon>Portunus</taxon>
    </lineage>
</organism>